<dbReference type="EMBL" id="JAEPRD010000129">
    <property type="protein sequence ID" value="KAG2197405.1"/>
    <property type="molecule type" value="Genomic_DNA"/>
</dbReference>
<dbReference type="InterPro" id="IPR029044">
    <property type="entry name" value="Nucleotide-diphossugar_trans"/>
</dbReference>
<evidence type="ECO:0000256" key="4">
    <source>
        <dbReference type="PROSITE-ProRule" id="PRU01161"/>
    </source>
</evidence>
<dbReference type="SUPFAM" id="SSF52151">
    <property type="entry name" value="FabD/lysophospholipase-like"/>
    <property type="match status" value="1"/>
</dbReference>
<keyword evidence="3 4" id="KW-0443">Lipid metabolism</keyword>
<dbReference type="InterPro" id="IPR002641">
    <property type="entry name" value="PNPLA_dom"/>
</dbReference>
<dbReference type="PROSITE" id="PS51635">
    <property type="entry name" value="PNPLA"/>
    <property type="match status" value="1"/>
</dbReference>
<dbReference type="Pfam" id="PF13896">
    <property type="entry name" value="Glyco_transf_49"/>
    <property type="match status" value="2"/>
</dbReference>
<comment type="caution">
    <text evidence="8">The sequence shown here is derived from an EMBL/GenBank/DDBJ whole genome shotgun (WGS) entry which is preliminary data.</text>
</comment>
<dbReference type="Proteomes" id="UP000603453">
    <property type="component" value="Unassembled WGS sequence"/>
</dbReference>
<evidence type="ECO:0000256" key="3">
    <source>
        <dbReference type="ARBA" id="ARBA00023098"/>
    </source>
</evidence>
<evidence type="ECO:0000259" key="7">
    <source>
        <dbReference type="PROSITE" id="PS51635"/>
    </source>
</evidence>
<gene>
    <name evidence="8" type="ORF">INT47_005658</name>
</gene>
<keyword evidence="6" id="KW-0812">Transmembrane</keyword>
<feature type="transmembrane region" description="Helical" evidence="6">
    <location>
        <begin position="12"/>
        <end position="32"/>
    </location>
</feature>
<evidence type="ECO:0000256" key="1">
    <source>
        <dbReference type="ARBA" id="ARBA00022801"/>
    </source>
</evidence>
<keyword evidence="9" id="KW-1185">Reference proteome</keyword>
<feature type="active site" description="Nucleophile" evidence="4">
    <location>
        <position position="654"/>
    </location>
</feature>
<evidence type="ECO:0000256" key="2">
    <source>
        <dbReference type="ARBA" id="ARBA00022963"/>
    </source>
</evidence>
<comment type="caution">
    <text evidence="4">Lacks conserved residue(s) required for the propagation of feature annotation.</text>
</comment>
<organism evidence="8 9">
    <name type="scientific">Mucor saturninus</name>
    <dbReference type="NCBI Taxonomy" id="64648"/>
    <lineage>
        <taxon>Eukaryota</taxon>
        <taxon>Fungi</taxon>
        <taxon>Fungi incertae sedis</taxon>
        <taxon>Mucoromycota</taxon>
        <taxon>Mucoromycotina</taxon>
        <taxon>Mucoromycetes</taxon>
        <taxon>Mucorales</taxon>
        <taxon>Mucorineae</taxon>
        <taxon>Mucoraceae</taxon>
        <taxon>Mucor</taxon>
    </lineage>
</organism>
<feature type="domain" description="PNPLA" evidence="7">
    <location>
        <begin position="621"/>
        <end position="799"/>
    </location>
</feature>
<feature type="region of interest" description="Disordered" evidence="5">
    <location>
        <begin position="1000"/>
        <end position="1020"/>
    </location>
</feature>
<protein>
    <recommendedName>
        <fullName evidence="7">PNPLA domain-containing protein</fullName>
    </recommendedName>
</protein>
<dbReference type="AlphaFoldDB" id="A0A8H7UVP2"/>
<keyword evidence="2 4" id="KW-0442">Lipid degradation</keyword>
<feature type="active site" description="Proton acceptor" evidence="4">
    <location>
        <position position="784"/>
    </location>
</feature>
<dbReference type="Gene3D" id="3.40.1090.10">
    <property type="entry name" value="Cytosolic phospholipase A2 catalytic domain"/>
    <property type="match status" value="1"/>
</dbReference>
<feature type="region of interest" description="Disordered" evidence="5">
    <location>
        <begin position="945"/>
        <end position="977"/>
    </location>
</feature>
<feature type="short sequence motif" description="GXGXXG" evidence="4">
    <location>
        <begin position="625"/>
        <end position="630"/>
    </location>
</feature>
<feature type="compositionally biased region" description="Low complexity" evidence="5">
    <location>
        <begin position="954"/>
        <end position="970"/>
    </location>
</feature>
<dbReference type="InterPro" id="IPR050301">
    <property type="entry name" value="NTE"/>
</dbReference>
<dbReference type="InterPro" id="IPR021771">
    <property type="entry name" value="Triacylglycerol_lipase_N"/>
</dbReference>
<dbReference type="PANTHER" id="PTHR14226:SF10">
    <property type="entry name" value="TRIACYLGLYCEROL LIPASE 4-RELATED"/>
    <property type="match status" value="1"/>
</dbReference>
<dbReference type="PANTHER" id="PTHR14226">
    <property type="entry name" value="NEUROPATHY TARGET ESTERASE/SWISS CHEESE D.MELANOGASTER"/>
    <property type="match status" value="1"/>
</dbReference>
<keyword evidence="6" id="KW-0472">Membrane</keyword>
<feature type="short sequence motif" description="GXSXG" evidence="4">
    <location>
        <begin position="652"/>
        <end position="656"/>
    </location>
</feature>
<dbReference type="GO" id="GO:0006641">
    <property type="term" value="P:triglyceride metabolic process"/>
    <property type="evidence" value="ECO:0007669"/>
    <property type="project" value="UniProtKB-ARBA"/>
</dbReference>
<accession>A0A8H7UVP2</accession>
<name>A0A8H7UVP2_9FUNG</name>
<evidence type="ECO:0000313" key="8">
    <source>
        <dbReference type="EMBL" id="KAG2197405.1"/>
    </source>
</evidence>
<dbReference type="Pfam" id="PF01734">
    <property type="entry name" value="Patatin"/>
    <property type="match status" value="1"/>
</dbReference>
<evidence type="ECO:0000313" key="9">
    <source>
        <dbReference type="Proteomes" id="UP000603453"/>
    </source>
</evidence>
<dbReference type="OrthoDB" id="10049244at2759"/>
<dbReference type="GO" id="GO:0004806">
    <property type="term" value="F:triacylglycerol lipase activity"/>
    <property type="evidence" value="ECO:0007669"/>
    <property type="project" value="InterPro"/>
</dbReference>
<evidence type="ECO:0000256" key="5">
    <source>
        <dbReference type="SAM" id="MobiDB-lite"/>
    </source>
</evidence>
<sequence>MKLSDYLPRTGLKFVLLTYIFVSFTYIGIQVYTTGTSSLTRTARRSVLEPDSFFIAPLNQDIMDQDEQEESIHFQVVSEKEDPIVQSKMFGGAMGPSVIQPFFMRATHDFHNEDITISTIVTSDRFPVLGRLATRYKGPISAAIHINDDENKEKELNLLYQALVDNPDMKKYVDIHLIIDKYDRQFNMWRNTAKLYARTDYLMMLDIDFYLCTDFRTHILQNPNLMSMLRQGHTALVVPAFEYLDQSDGIDHSTFPETKDDLMLQIFDNQKLDMFHVSWEKGHSATNYMKWYTAESPYKVTEYNFSYEPYVIFKKQGSPWCDERFIGYGANKAACLYEIYLSGIDYYVLPDDFLIHQSHYYPESTRKKERLFNRKVYSHFREELCLRYSRQFVADGRWDTPRSDNLRNECQKIRGFTNVITNIDQSLSSYIMLYQHDTVFEVYSSLFIQIWDFLWHLAKYSFQATDVYANHKEHIYHLSKMNDAKSFEEWDHAATELDKIEGSTAWIQDPDSNDYDWKLLQKRIDEINHVRAFDGDRKSMIFTLKLSLSRNLGDMGNATLYRKTRVGTKQLISDYTDTVIEQLNWIGGDMDPDEHFGEDLTLKEKHDYFMTLRQGYGRTALLLSGGGTLGFFHIGVLKAMINARLLPRIISGASTGSIMASLICTLNEQDRIKMLNSPWSIALKVFEHPEFPESPLLRLNRYLLEGNLYDPNILKSVLADHLGDITFQEAYNKSRLILNITVSSSSLFEMPRLFNYITSPDVLTNTVMDPLTMNPHVAPFIHKDHSEPSLLRTGINFFLRFIKEEIQHRCSQLKELGISPNGIMRLQNVLSQIYIGDITIAPQLSFKDVVNILSNPDFESATGFIERGERATWQKLAIDAAIYKLRSKLLGESPQWPNTSQIEEVPVTHSCTTTTTTEDMPCTPLWQMDSYESLCMYKNNGEKPRRPSLLPHISRSGPGSSHSSNHSNTSLKRRRKQVTSTQFFISPDFEWHPNTTFGEFGKSVRSSSNNKKRLSIVIPK</sequence>
<evidence type="ECO:0000256" key="6">
    <source>
        <dbReference type="SAM" id="Phobius"/>
    </source>
</evidence>
<proteinExistence type="predicted"/>
<dbReference type="Pfam" id="PF11815">
    <property type="entry name" value="DUF3336"/>
    <property type="match status" value="1"/>
</dbReference>
<dbReference type="Gene3D" id="3.90.550.10">
    <property type="entry name" value="Spore Coat Polysaccharide Biosynthesis Protein SpsA, Chain A"/>
    <property type="match status" value="1"/>
</dbReference>
<dbReference type="InterPro" id="IPR016035">
    <property type="entry name" value="Acyl_Trfase/lysoPLipase"/>
</dbReference>
<keyword evidence="1 4" id="KW-0378">Hydrolase</keyword>
<reference evidence="8" key="1">
    <citation type="submission" date="2020-12" db="EMBL/GenBank/DDBJ databases">
        <title>Metabolic potential, ecology and presence of endohyphal bacteria is reflected in genomic diversity of Mucoromycotina.</title>
        <authorList>
            <person name="Muszewska A."/>
            <person name="Okrasinska A."/>
            <person name="Steczkiewicz K."/>
            <person name="Drgas O."/>
            <person name="Orlowska M."/>
            <person name="Perlinska-Lenart U."/>
            <person name="Aleksandrzak-Piekarczyk T."/>
            <person name="Szatraj K."/>
            <person name="Zielenkiewicz U."/>
            <person name="Pilsyk S."/>
            <person name="Malc E."/>
            <person name="Mieczkowski P."/>
            <person name="Kruszewska J.S."/>
            <person name="Biernat P."/>
            <person name="Pawlowska J."/>
        </authorList>
    </citation>
    <scope>NUCLEOTIDE SEQUENCE</scope>
    <source>
        <strain evidence="8">WA0000017839</strain>
    </source>
</reference>
<dbReference type="GO" id="GO:0016042">
    <property type="term" value="P:lipid catabolic process"/>
    <property type="evidence" value="ECO:0007669"/>
    <property type="project" value="UniProtKB-UniRule"/>
</dbReference>
<keyword evidence="6" id="KW-1133">Transmembrane helix</keyword>